<dbReference type="InterPro" id="IPR011051">
    <property type="entry name" value="RmlC_Cupin_sf"/>
</dbReference>
<evidence type="ECO:0000313" key="4">
    <source>
        <dbReference type="EMBL" id="EWT06969.1"/>
    </source>
</evidence>
<accession>W9GSV2</accession>
<organism evidence="4 5">
    <name type="scientific">Intrasporangium chromatireducens Q5-1</name>
    <dbReference type="NCBI Taxonomy" id="584657"/>
    <lineage>
        <taxon>Bacteria</taxon>
        <taxon>Bacillati</taxon>
        <taxon>Actinomycetota</taxon>
        <taxon>Actinomycetes</taxon>
        <taxon>Micrococcales</taxon>
        <taxon>Intrasporangiaceae</taxon>
        <taxon>Intrasporangium</taxon>
    </lineage>
</organism>
<dbReference type="InterPro" id="IPR014710">
    <property type="entry name" value="RmlC-like_jellyroll"/>
</dbReference>
<dbReference type="PATRIC" id="fig|584657.3.peg.1078"/>
<evidence type="ECO:0000313" key="5">
    <source>
        <dbReference type="Proteomes" id="UP000019494"/>
    </source>
</evidence>
<dbReference type="InterPro" id="IPR000888">
    <property type="entry name" value="RmlC-like"/>
</dbReference>
<proteinExistence type="inferred from homology"/>
<dbReference type="CDD" id="cd00438">
    <property type="entry name" value="cupin_RmlC"/>
    <property type="match status" value="1"/>
</dbReference>
<evidence type="ECO:0000256" key="3">
    <source>
        <dbReference type="PIRSR" id="PIRSR600888-3"/>
    </source>
</evidence>
<feature type="site" description="Participates in a stacking interaction with the thymidine ring of dTDP-4-oxo-6-deoxyglucose" evidence="3">
    <location>
        <position position="138"/>
    </location>
</feature>
<protein>
    <submittedName>
        <fullName evidence="4">dTDP-4-dehydrorhamnose 3,5-epimerase</fullName>
    </submittedName>
</protein>
<evidence type="ECO:0000256" key="2">
    <source>
        <dbReference type="PIRSR" id="PIRSR600888-1"/>
    </source>
</evidence>
<dbReference type="Pfam" id="PF00908">
    <property type="entry name" value="dTDP_sugar_isom"/>
    <property type="match status" value="1"/>
</dbReference>
<gene>
    <name evidence="4" type="ORF">N864_07095</name>
</gene>
<feature type="active site" description="Proton donor" evidence="2">
    <location>
        <position position="132"/>
    </location>
</feature>
<reference evidence="5" key="1">
    <citation type="submission" date="2013-08" db="EMBL/GenBank/DDBJ databases">
        <title>Intrasporangium oryzae NRRL B-24470.</title>
        <authorList>
            <person name="Liu H."/>
            <person name="Wang G."/>
        </authorList>
    </citation>
    <scope>NUCLEOTIDE SEQUENCE [LARGE SCALE GENOMIC DNA]</scope>
    <source>
        <strain evidence="5">Q5-1</strain>
    </source>
</reference>
<sequence>MQFRPLRIAGAWEVTPRVFPDERGVFLESFRGDRLADVVGHRPDVVQSNISVSSRGTLRGIHFADVPNGQAKYVTALSGSLIDFIVDVRVGSPTFGEWDSVLLDTKDRRAVYLAEGLGHAFVALEDGTTAHYLCSAAYDPSHEHGVNPLDPVIGLTMPDAIGPLLSPKDSGAPTLEAAAEAGLLPSYDVCTQFYSRQTG</sequence>
<dbReference type="PANTHER" id="PTHR21047">
    <property type="entry name" value="DTDP-6-DEOXY-D-GLUCOSE-3,5 EPIMERASE"/>
    <property type="match status" value="1"/>
</dbReference>
<dbReference type="OrthoDB" id="9800680at2"/>
<comment type="caution">
    <text evidence="4">The sequence shown here is derived from an EMBL/GenBank/DDBJ whole genome shotgun (WGS) entry which is preliminary data.</text>
</comment>
<comment type="similarity">
    <text evidence="1">Belongs to the dTDP-4-dehydrorhamnose 3,5-epimerase family.</text>
</comment>
<name>W9GSV2_9MICO</name>
<evidence type="ECO:0000256" key="1">
    <source>
        <dbReference type="ARBA" id="ARBA00010154"/>
    </source>
</evidence>
<dbReference type="SUPFAM" id="SSF51182">
    <property type="entry name" value="RmlC-like cupins"/>
    <property type="match status" value="1"/>
</dbReference>
<dbReference type="Gene3D" id="2.60.120.10">
    <property type="entry name" value="Jelly Rolls"/>
    <property type="match status" value="1"/>
</dbReference>
<dbReference type="EMBL" id="AWQS01000026">
    <property type="protein sequence ID" value="EWT06969.1"/>
    <property type="molecule type" value="Genomic_DNA"/>
</dbReference>
<dbReference type="GO" id="GO:0000271">
    <property type="term" value="P:polysaccharide biosynthetic process"/>
    <property type="evidence" value="ECO:0007669"/>
    <property type="project" value="TreeGrafter"/>
</dbReference>
<dbReference type="PANTHER" id="PTHR21047:SF2">
    <property type="entry name" value="THYMIDINE DIPHOSPHO-4-KETO-RHAMNOSE 3,5-EPIMERASE"/>
    <property type="match status" value="1"/>
</dbReference>
<dbReference type="Proteomes" id="UP000019494">
    <property type="component" value="Unassembled WGS sequence"/>
</dbReference>
<dbReference type="AlphaFoldDB" id="W9GSV2"/>
<feature type="active site" description="Proton acceptor" evidence="2">
    <location>
        <position position="62"/>
    </location>
</feature>
<dbReference type="GO" id="GO:0008830">
    <property type="term" value="F:dTDP-4-dehydrorhamnose 3,5-epimerase activity"/>
    <property type="evidence" value="ECO:0007669"/>
    <property type="project" value="InterPro"/>
</dbReference>
<dbReference type="GO" id="GO:0019305">
    <property type="term" value="P:dTDP-rhamnose biosynthetic process"/>
    <property type="evidence" value="ECO:0007669"/>
    <property type="project" value="TreeGrafter"/>
</dbReference>
<keyword evidence="5" id="KW-1185">Reference proteome</keyword>
<dbReference type="RefSeq" id="WP_034714320.1">
    <property type="nucleotide sequence ID" value="NZ_AWQS01000026.1"/>
</dbReference>
<dbReference type="GO" id="GO:0005829">
    <property type="term" value="C:cytosol"/>
    <property type="evidence" value="ECO:0007669"/>
    <property type="project" value="TreeGrafter"/>
</dbReference>